<evidence type="ECO:0000313" key="4">
    <source>
        <dbReference type="EMBL" id="QDZ17918.1"/>
    </source>
</evidence>
<feature type="domain" description="ABC transporter" evidence="3">
    <location>
        <begin position="23"/>
        <end position="266"/>
    </location>
</feature>
<gene>
    <name evidence="4" type="ORF">A3770_01p04360</name>
</gene>
<reference evidence="4 5" key="1">
    <citation type="submission" date="2018-07" db="EMBL/GenBank/DDBJ databases">
        <title>The complete nuclear genome of the prasinophyte Chloropicon primus (CCMP1205).</title>
        <authorList>
            <person name="Pombert J.-F."/>
            <person name="Otis C."/>
            <person name="Turmel M."/>
            <person name="Lemieux C."/>
        </authorList>
    </citation>
    <scope>NUCLEOTIDE SEQUENCE [LARGE SCALE GENOMIC DNA]</scope>
    <source>
        <strain evidence="4 5">CCMP1205</strain>
    </source>
</reference>
<accession>A0A5B8MBV7</accession>
<evidence type="ECO:0000313" key="5">
    <source>
        <dbReference type="Proteomes" id="UP000316726"/>
    </source>
</evidence>
<dbReference type="SUPFAM" id="SSF52540">
    <property type="entry name" value="P-loop containing nucleoside triphosphate hydrolases"/>
    <property type="match status" value="1"/>
</dbReference>
<dbReference type="PROSITE" id="PS50893">
    <property type="entry name" value="ABC_TRANSPORTER_2"/>
    <property type="match status" value="1"/>
</dbReference>
<keyword evidence="4" id="KW-0378">Hydrolase</keyword>
<dbReference type="PANTHER" id="PTHR43158:SF12">
    <property type="entry name" value="ABC TRANSPORTER FAMILY PROTEIN"/>
    <property type="match status" value="1"/>
</dbReference>
<protein>
    <submittedName>
        <fullName evidence="4">P-loop-containing nucleoside triphosphate hydrolase</fullName>
    </submittedName>
</protein>
<dbReference type="Proteomes" id="UP000316726">
    <property type="component" value="Chromosome 1"/>
</dbReference>
<dbReference type="SMART" id="SM00382">
    <property type="entry name" value="AAA"/>
    <property type="match status" value="1"/>
</dbReference>
<evidence type="ECO:0000259" key="3">
    <source>
        <dbReference type="PROSITE" id="PS50893"/>
    </source>
</evidence>
<evidence type="ECO:0000256" key="2">
    <source>
        <dbReference type="ARBA" id="ARBA00022840"/>
    </source>
</evidence>
<proteinExistence type="predicted"/>
<dbReference type="PANTHER" id="PTHR43158">
    <property type="entry name" value="SKFA PEPTIDE EXPORT ATP-BINDING PROTEIN SKFE"/>
    <property type="match status" value="1"/>
</dbReference>
<dbReference type="EMBL" id="CP031034">
    <property type="protein sequence ID" value="QDZ17918.1"/>
    <property type="molecule type" value="Genomic_DNA"/>
</dbReference>
<keyword evidence="1" id="KW-0547">Nucleotide-binding</keyword>
<dbReference type="Gene3D" id="3.40.50.300">
    <property type="entry name" value="P-loop containing nucleotide triphosphate hydrolases"/>
    <property type="match status" value="1"/>
</dbReference>
<organism evidence="4 5">
    <name type="scientific">Chloropicon primus</name>
    <dbReference type="NCBI Taxonomy" id="1764295"/>
    <lineage>
        <taxon>Eukaryota</taxon>
        <taxon>Viridiplantae</taxon>
        <taxon>Chlorophyta</taxon>
        <taxon>Chloropicophyceae</taxon>
        <taxon>Chloropicales</taxon>
        <taxon>Chloropicaceae</taxon>
        <taxon>Chloropicon</taxon>
    </lineage>
</organism>
<dbReference type="GO" id="GO:0005524">
    <property type="term" value="F:ATP binding"/>
    <property type="evidence" value="ECO:0007669"/>
    <property type="project" value="UniProtKB-KW"/>
</dbReference>
<dbReference type="OrthoDB" id="6512918at2759"/>
<keyword evidence="2" id="KW-0067">ATP-binding</keyword>
<evidence type="ECO:0000256" key="1">
    <source>
        <dbReference type="ARBA" id="ARBA00022741"/>
    </source>
</evidence>
<dbReference type="GO" id="GO:0016887">
    <property type="term" value="F:ATP hydrolysis activity"/>
    <property type="evidence" value="ECO:0007669"/>
    <property type="project" value="InterPro"/>
</dbReference>
<dbReference type="Pfam" id="PF00005">
    <property type="entry name" value="ABC_tran"/>
    <property type="match status" value="1"/>
</dbReference>
<sequence>MGDGKEGAMEVDDPAGRTDELVIELDGLHFTYCGPDGLPQQGCEPLFQGLSWKVEKGSRVLLIGSNGAGKTTVMKIMAGKHMVDRDQCKILGESPFHATDLTSSGRLSYIGGTWQRDIAFAGYNIPLQGDFSALKMIDGIQGVDQARKERVIKVLDIDPEWRMHTVSEGQRRRVQLCIGLLKEYEVLFLDEVTVDLDVLGRADLMNFLKEECEQRKCTIIYATHIFDGLEPWPTHLAFFAGGEMKVNKPSSEFPELREGRLVNLVAEWLRDHERDEEARPNKAKKEEFRYLVNNGWSSGRSNASIKLSSNAVWRC</sequence>
<dbReference type="InterPro" id="IPR003593">
    <property type="entry name" value="AAA+_ATPase"/>
</dbReference>
<dbReference type="STRING" id="1764295.A0A5B8MBV7"/>
<keyword evidence="5" id="KW-1185">Reference proteome</keyword>
<name>A0A5B8MBV7_9CHLO</name>
<dbReference type="InterPro" id="IPR027417">
    <property type="entry name" value="P-loop_NTPase"/>
</dbReference>
<dbReference type="InterPro" id="IPR003439">
    <property type="entry name" value="ABC_transporter-like_ATP-bd"/>
</dbReference>
<dbReference type="AlphaFoldDB" id="A0A5B8MBV7"/>